<evidence type="ECO:0000256" key="1">
    <source>
        <dbReference type="SAM" id="Phobius"/>
    </source>
</evidence>
<dbReference type="Pfam" id="PF25976">
    <property type="entry name" value="LpqB_N"/>
    <property type="match status" value="1"/>
</dbReference>
<protein>
    <recommendedName>
        <fullName evidence="2">Lipoprotein LpqB N-terminal domain-containing protein</fullName>
    </recommendedName>
</protein>
<keyword evidence="1" id="KW-1133">Transmembrane helix</keyword>
<proteinExistence type="predicted"/>
<dbReference type="EMBL" id="JACIFH010000001">
    <property type="protein sequence ID" value="MBB4138412.1"/>
    <property type="molecule type" value="Genomic_DNA"/>
</dbReference>
<accession>A0AA40SLJ7</accession>
<reference evidence="3 4" key="1">
    <citation type="submission" date="2020-08" db="EMBL/GenBank/DDBJ databases">
        <title>Sequencing the genomes of 1000 actinobacteria strains.</title>
        <authorList>
            <person name="Klenk H.-P."/>
        </authorList>
    </citation>
    <scope>NUCLEOTIDE SEQUENCE [LARGE SCALE GENOMIC DNA]</scope>
    <source>
        <strain evidence="3 4">DSM 19600</strain>
    </source>
</reference>
<dbReference type="RefSeq" id="WP_183498152.1">
    <property type="nucleotide sequence ID" value="NZ_BAABCO010000003.1"/>
</dbReference>
<feature type="transmembrane region" description="Helical" evidence="1">
    <location>
        <begin position="12"/>
        <end position="31"/>
    </location>
</feature>
<dbReference type="InterPro" id="IPR059026">
    <property type="entry name" value="LpqB_N"/>
</dbReference>
<keyword evidence="1" id="KW-0472">Membrane</keyword>
<organism evidence="3 4">
    <name type="scientific">Microbacterium invictum</name>
    <dbReference type="NCBI Taxonomy" id="515415"/>
    <lineage>
        <taxon>Bacteria</taxon>
        <taxon>Bacillati</taxon>
        <taxon>Actinomycetota</taxon>
        <taxon>Actinomycetes</taxon>
        <taxon>Micrococcales</taxon>
        <taxon>Microbacteriaceae</taxon>
        <taxon>Microbacterium</taxon>
    </lineage>
</organism>
<keyword evidence="4" id="KW-1185">Reference proteome</keyword>
<evidence type="ECO:0000259" key="2">
    <source>
        <dbReference type="Pfam" id="PF25976"/>
    </source>
</evidence>
<dbReference type="AlphaFoldDB" id="A0AA40SLJ7"/>
<sequence length="152" mass="16078">MDTASGKPDRTLLIVIGVVAALVIIALIVVFTRGEPAPLDESTPEGVVQRYTAAVLDGDDEAALGYLVPEVADDCESTQPGLSDDVRVTLASTTERDDTADVTVTISESSGGGIFGTSEYQYDVEFTLVRTSSGWAIETTPWEFAICVESTP</sequence>
<name>A0AA40SLJ7_9MICO</name>
<evidence type="ECO:0000313" key="3">
    <source>
        <dbReference type="EMBL" id="MBB4138412.1"/>
    </source>
</evidence>
<keyword evidence="1" id="KW-0812">Transmembrane</keyword>
<evidence type="ECO:0000313" key="4">
    <source>
        <dbReference type="Proteomes" id="UP000549113"/>
    </source>
</evidence>
<gene>
    <name evidence="3" type="ORF">BKA10_000206</name>
</gene>
<dbReference type="Proteomes" id="UP000549113">
    <property type="component" value="Unassembled WGS sequence"/>
</dbReference>
<feature type="domain" description="Lipoprotein LpqB N-terminal" evidence="2">
    <location>
        <begin position="38"/>
        <end position="146"/>
    </location>
</feature>
<comment type="caution">
    <text evidence="3">The sequence shown here is derived from an EMBL/GenBank/DDBJ whole genome shotgun (WGS) entry which is preliminary data.</text>
</comment>